<dbReference type="AlphaFoldDB" id="V9DVU2"/>
<dbReference type="PANTHER" id="PTHR46599:SF3">
    <property type="entry name" value="PIGGYBAC TRANSPOSABLE ELEMENT-DERIVED PROTEIN 4"/>
    <property type="match status" value="1"/>
</dbReference>
<evidence type="ECO:0000256" key="1">
    <source>
        <dbReference type="SAM" id="MobiDB-lite"/>
    </source>
</evidence>
<dbReference type="HOGENOM" id="CLU_348678_0_0_1"/>
<feature type="compositionally biased region" description="Basic and acidic residues" evidence="1">
    <location>
        <begin position="51"/>
        <end position="60"/>
    </location>
</feature>
<feature type="region of interest" description="Disordered" evidence="1">
    <location>
        <begin position="1"/>
        <end position="199"/>
    </location>
</feature>
<feature type="domain" description="PiggyBac transposable element-derived protein" evidence="2">
    <location>
        <begin position="268"/>
        <end position="655"/>
    </location>
</feature>
<proteinExistence type="predicted"/>
<dbReference type="EMBL" id="ANIZ01003824">
    <property type="protein sequence ID" value="ETI31000.1"/>
    <property type="molecule type" value="Genomic_DNA"/>
</dbReference>
<accession>V9DVU2</accession>
<feature type="compositionally biased region" description="Low complexity" evidence="1">
    <location>
        <begin position="133"/>
        <end position="151"/>
    </location>
</feature>
<gene>
    <name evidence="3" type="ORF">F443_21960</name>
</gene>
<feature type="compositionally biased region" description="Low complexity" evidence="1">
    <location>
        <begin position="74"/>
        <end position="87"/>
    </location>
</feature>
<feature type="compositionally biased region" description="Polar residues" evidence="1">
    <location>
        <begin position="32"/>
        <end position="46"/>
    </location>
</feature>
<reference evidence="3 4" key="1">
    <citation type="submission" date="2013-11" db="EMBL/GenBank/DDBJ databases">
        <title>The Genome Sequence of Phytophthora parasitica P1569.</title>
        <authorList>
            <consortium name="The Broad Institute Genomics Platform"/>
            <person name="Russ C."/>
            <person name="Tyler B."/>
            <person name="Panabieres F."/>
            <person name="Shan W."/>
            <person name="Tripathy S."/>
            <person name="Grunwald N."/>
            <person name="Machado M."/>
            <person name="Johnson C.S."/>
            <person name="Arredondo F."/>
            <person name="Hong C."/>
            <person name="Coffey M."/>
            <person name="Young S.K."/>
            <person name="Zeng Q."/>
            <person name="Gargeya S."/>
            <person name="Fitzgerald M."/>
            <person name="Abouelleil A."/>
            <person name="Alvarado L."/>
            <person name="Chapman S.B."/>
            <person name="Gainer-Dewar J."/>
            <person name="Goldberg J."/>
            <person name="Griggs A."/>
            <person name="Gujja S."/>
            <person name="Hansen M."/>
            <person name="Howarth C."/>
            <person name="Imamovic A."/>
            <person name="Ireland A."/>
            <person name="Larimer J."/>
            <person name="McCowan C."/>
            <person name="Murphy C."/>
            <person name="Pearson M."/>
            <person name="Poon T.W."/>
            <person name="Priest M."/>
            <person name="Roberts A."/>
            <person name="Saif S."/>
            <person name="Shea T."/>
            <person name="Sykes S."/>
            <person name="Wortman J."/>
            <person name="Nusbaum C."/>
            <person name="Birren B."/>
        </authorList>
    </citation>
    <scope>NUCLEOTIDE SEQUENCE [LARGE SCALE GENOMIC DNA]</scope>
    <source>
        <strain evidence="3 4">P1569</strain>
    </source>
</reference>
<dbReference type="eggNOG" id="ENOG502R84M">
    <property type="taxonomic scope" value="Eukaryota"/>
</dbReference>
<organism evidence="3 4">
    <name type="scientific">Phytophthora nicotianae P1569</name>
    <dbReference type="NCBI Taxonomy" id="1317065"/>
    <lineage>
        <taxon>Eukaryota</taxon>
        <taxon>Sar</taxon>
        <taxon>Stramenopiles</taxon>
        <taxon>Oomycota</taxon>
        <taxon>Peronosporomycetes</taxon>
        <taxon>Peronosporales</taxon>
        <taxon>Peronosporaceae</taxon>
        <taxon>Phytophthora</taxon>
    </lineage>
</organism>
<sequence>MTKKQLREEEEEQRREKSSFSTIWSPPRSDGPLTSSSCRSQISDDQISADLQEHAERGDLDADEGPCADMEGPNETAASNADSSSSENAEESKRNADEDSPATVTRRLDPDYVDSSDSDASFGSAGVTLCTGSTTESESTATSAVTVANSADMDPNFVLEDSSAFLDSDGGSGDELSAQDEYSDPFGSSDSDSGEDDEGIEMSIDSELQHVKKSSPLYDSTRLSQMAYNGWRVLPDNGITTVEDNDEVDSMYDGYCGPSCDAAACGVSPGSLFYYFLPKDLWRHIASESNRYWRQTLDSRVEEAYAKEQMVTHRQQKTKEQVRTRLLRFKSILPHEIIRWLGLMIAHALSPMKRMEMHWATKACGVIPSGTFGSVMGRDRFREISRFLHLSDNEAPDARRDHAWKIHPILSTLETTFKVGYTLGQFVSVDEGMLPSHNRRNSTRTYMKDKPHKWGSKCVLTCCAVSGYCKRFELDVGRKETNTSESIDTKSGPAAVIRNIAYRFYTSIPLAQQLRTMGFNFCGTIQKGRKGWCKGVEYSFKKRPRDFPRGEFKMAVATHNPGMIALGWVDNKPVYFLASQVSTELTSVVRREKNGTLTTVPCPSVVSTYLQYMGGVDRHDQLRLQSYSIQMSCRFRKYYKGLFLGLVDMALVNGYITHKCNAGKQSKKPYSHYRYMTILHEHLIRETPNSFTRTTASEAAPAVANRYIVVTHDHTLVQSVDTRVNGGVERVRQRQCKYVLSTNPATRNEVAQAPTTAPNAPKEREASLLCATRCETTSKTKGSLVVKYGTLRGVMASLPRRLATLEIVV</sequence>
<keyword evidence="4" id="KW-1185">Reference proteome</keyword>
<evidence type="ECO:0000259" key="2">
    <source>
        <dbReference type="Pfam" id="PF13843"/>
    </source>
</evidence>
<dbReference type="InterPro" id="IPR029526">
    <property type="entry name" value="PGBD"/>
</dbReference>
<dbReference type="Proteomes" id="UP000018721">
    <property type="component" value="Unassembled WGS sequence"/>
</dbReference>
<evidence type="ECO:0000313" key="4">
    <source>
        <dbReference type="Proteomes" id="UP000018721"/>
    </source>
</evidence>
<dbReference type="Pfam" id="PF13843">
    <property type="entry name" value="DDE_Tnp_1_7"/>
    <property type="match status" value="1"/>
</dbReference>
<evidence type="ECO:0000313" key="3">
    <source>
        <dbReference type="EMBL" id="ETI31000.1"/>
    </source>
</evidence>
<comment type="caution">
    <text evidence="3">The sequence shown here is derived from an EMBL/GenBank/DDBJ whole genome shotgun (WGS) entry which is preliminary data.</text>
</comment>
<protein>
    <recommendedName>
        <fullName evidence="2">PiggyBac transposable element-derived protein domain-containing protein</fullName>
    </recommendedName>
</protein>
<dbReference type="PANTHER" id="PTHR46599">
    <property type="entry name" value="PIGGYBAC TRANSPOSABLE ELEMENT-DERIVED PROTEIN 4"/>
    <property type="match status" value="1"/>
</dbReference>
<name>V9DVU2_PHYNI</name>